<accession>A0ABU1T3F3</accession>
<keyword evidence="3 6" id="KW-0489">Methyltransferase</keyword>
<evidence type="ECO:0000256" key="5">
    <source>
        <dbReference type="ARBA" id="ARBA00022691"/>
    </source>
</evidence>
<dbReference type="HAMAP" id="MF_01877">
    <property type="entry name" value="16SrRNA_methyltr_I"/>
    <property type="match status" value="1"/>
</dbReference>
<keyword evidence="2 6" id="KW-0698">rRNA processing</keyword>
<comment type="catalytic activity">
    <reaction evidence="6">
        <text>cytidine(1402) in 16S rRNA + S-adenosyl-L-methionine = 2'-O-methylcytidine(1402) in 16S rRNA + S-adenosyl-L-homocysteine + H(+)</text>
        <dbReference type="Rhea" id="RHEA:42924"/>
        <dbReference type="Rhea" id="RHEA-COMP:10285"/>
        <dbReference type="Rhea" id="RHEA-COMP:10286"/>
        <dbReference type="ChEBI" id="CHEBI:15378"/>
        <dbReference type="ChEBI" id="CHEBI:57856"/>
        <dbReference type="ChEBI" id="CHEBI:59789"/>
        <dbReference type="ChEBI" id="CHEBI:74495"/>
        <dbReference type="ChEBI" id="CHEBI:82748"/>
        <dbReference type="EC" id="2.1.1.198"/>
    </reaction>
</comment>
<dbReference type="InterPro" id="IPR014776">
    <property type="entry name" value="4pyrrole_Mease_sub2"/>
</dbReference>
<dbReference type="PANTHER" id="PTHR46111">
    <property type="entry name" value="RIBOSOMAL RNA SMALL SUBUNIT METHYLTRANSFERASE I"/>
    <property type="match status" value="1"/>
</dbReference>
<comment type="caution">
    <text evidence="8">The sequence shown here is derived from an EMBL/GenBank/DDBJ whole genome shotgun (WGS) entry which is preliminary data.</text>
</comment>
<reference evidence="8 9" key="1">
    <citation type="submission" date="2023-07" db="EMBL/GenBank/DDBJ databases">
        <title>Sequencing the genomes of 1000 actinobacteria strains.</title>
        <authorList>
            <person name="Klenk H.-P."/>
        </authorList>
    </citation>
    <scope>NUCLEOTIDE SEQUENCE [LARGE SCALE GENOMIC DNA]</scope>
    <source>
        <strain evidence="8 9">DSM 15539</strain>
    </source>
</reference>
<dbReference type="Proteomes" id="UP001266099">
    <property type="component" value="Unassembled WGS sequence"/>
</dbReference>
<evidence type="ECO:0000256" key="6">
    <source>
        <dbReference type="HAMAP-Rule" id="MF_01877"/>
    </source>
</evidence>
<dbReference type="SUPFAM" id="SSF53790">
    <property type="entry name" value="Tetrapyrrole methylase"/>
    <property type="match status" value="1"/>
</dbReference>
<dbReference type="Gene3D" id="3.30.950.10">
    <property type="entry name" value="Methyltransferase, Cobalt-precorrin-4 Transmethylase, Domain 2"/>
    <property type="match status" value="1"/>
</dbReference>
<dbReference type="EMBL" id="JAVDUJ010000001">
    <property type="protein sequence ID" value="MDR6939838.1"/>
    <property type="molecule type" value="Genomic_DNA"/>
</dbReference>
<dbReference type="InterPro" id="IPR035996">
    <property type="entry name" value="4pyrrol_Methylase_sf"/>
</dbReference>
<evidence type="ECO:0000256" key="1">
    <source>
        <dbReference type="ARBA" id="ARBA00022490"/>
    </source>
</evidence>
<evidence type="ECO:0000313" key="9">
    <source>
        <dbReference type="Proteomes" id="UP001266099"/>
    </source>
</evidence>
<keyword evidence="5 6" id="KW-0949">S-adenosyl-L-methionine</keyword>
<dbReference type="GO" id="GO:0008168">
    <property type="term" value="F:methyltransferase activity"/>
    <property type="evidence" value="ECO:0007669"/>
    <property type="project" value="UniProtKB-KW"/>
</dbReference>
<evidence type="ECO:0000256" key="3">
    <source>
        <dbReference type="ARBA" id="ARBA00022603"/>
    </source>
</evidence>
<dbReference type="PANTHER" id="PTHR46111:SF1">
    <property type="entry name" value="RIBOSOMAL RNA SMALL SUBUNIT METHYLTRANSFERASE I"/>
    <property type="match status" value="1"/>
</dbReference>
<protein>
    <recommendedName>
        <fullName evidence="6">Ribosomal RNA small subunit methyltransferase I</fullName>
        <ecNumber evidence="6">2.1.1.198</ecNumber>
    </recommendedName>
    <alternativeName>
        <fullName evidence="6">16S rRNA 2'-O-ribose C1402 methyltransferase</fullName>
    </alternativeName>
    <alternativeName>
        <fullName evidence="6">rRNA (cytidine-2'-O-)-methyltransferase RsmI</fullName>
    </alternativeName>
</protein>
<keyword evidence="9" id="KW-1185">Reference proteome</keyword>
<feature type="domain" description="Tetrapyrrole methylase" evidence="7">
    <location>
        <begin position="1"/>
        <end position="203"/>
    </location>
</feature>
<keyword evidence="1 6" id="KW-0963">Cytoplasm</keyword>
<dbReference type="NCBIfam" id="TIGR00096">
    <property type="entry name" value="16S rRNA (cytidine(1402)-2'-O)-methyltransferase"/>
    <property type="match status" value="1"/>
</dbReference>
<dbReference type="CDD" id="cd11648">
    <property type="entry name" value="RsmI"/>
    <property type="match status" value="1"/>
</dbReference>
<evidence type="ECO:0000259" key="7">
    <source>
        <dbReference type="Pfam" id="PF00590"/>
    </source>
</evidence>
<dbReference type="PROSITE" id="PS01296">
    <property type="entry name" value="RSMI"/>
    <property type="match status" value="1"/>
</dbReference>
<dbReference type="RefSeq" id="WP_309956837.1">
    <property type="nucleotide sequence ID" value="NZ_CP136414.1"/>
</dbReference>
<organism evidence="8 9">
    <name type="scientific">Arcanobacterium hippocoleae</name>
    <dbReference type="NCBI Taxonomy" id="149017"/>
    <lineage>
        <taxon>Bacteria</taxon>
        <taxon>Bacillati</taxon>
        <taxon>Actinomycetota</taxon>
        <taxon>Actinomycetes</taxon>
        <taxon>Actinomycetales</taxon>
        <taxon>Actinomycetaceae</taxon>
        <taxon>Arcanobacterium</taxon>
    </lineage>
</organism>
<proteinExistence type="inferred from homology"/>
<keyword evidence="4 6" id="KW-0808">Transferase</keyword>
<comment type="function">
    <text evidence="6">Catalyzes the 2'-O-methylation of the ribose of cytidine 1402 (C1402) in 16S rRNA.</text>
</comment>
<dbReference type="Gene3D" id="3.40.1010.10">
    <property type="entry name" value="Cobalt-precorrin-4 Transmethylase, Domain 1"/>
    <property type="match status" value="1"/>
</dbReference>
<dbReference type="InterPro" id="IPR018063">
    <property type="entry name" value="SAM_MeTrfase_RsmI_CS"/>
</dbReference>
<evidence type="ECO:0000256" key="4">
    <source>
        <dbReference type="ARBA" id="ARBA00022679"/>
    </source>
</evidence>
<dbReference type="GO" id="GO:0032259">
    <property type="term" value="P:methylation"/>
    <property type="evidence" value="ECO:0007669"/>
    <property type="project" value="UniProtKB-KW"/>
</dbReference>
<evidence type="ECO:0000313" key="8">
    <source>
        <dbReference type="EMBL" id="MDR6939838.1"/>
    </source>
</evidence>
<evidence type="ECO:0000256" key="2">
    <source>
        <dbReference type="ARBA" id="ARBA00022552"/>
    </source>
</evidence>
<dbReference type="InterPro" id="IPR000878">
    <property type="entry name" value="4pyrrol_Mease"/>
</dbReference>
<gene>
    <name evidence="6" type="primary">rsmI</name>
    <name evidence="8" type="ORF">J2S36_001381</name>
</gene>
<comment type="similarity">
    <text evidence="6">Belongs to the methyltransferase superfamily. RsmI family.</text>
</comment>
<dbReference type="PIRSF" id="PIRSF005917">
    <property type="entry name" value="MTase_YraL"/>
    <property type="match status" value="1"/>
</dbReference>
<dbReference type="EC" id="2.1.1.198" evidence="6"/>
<name>A0ABU1T3F3_9ACTO</name>
<dbReference type="InterPro" id="IPR008189">
    <property type="entry name" value="rRNA_ssu_MeTfrase_I"/>
</dbReference>
<comment type="subcellular location">
    <subcellularLocation>
        <location evidence="6">Cytoplasm</location>
    </subcellularLocation>
</comment>
<sequence length="276" mass="29379">MIILAGTPLGNDADASPRLKQALAAADLIAAEDTRRLLNLVRRLEVEIHAPVIAYHDHIEAVKAPELISAAEAGKNVVMVSDAGMPAISDPGFRLAALAAEAGIEFTVIPGPSAPVTALAISGIASDRFTFEGFLPRKDGERKQALESLVDEQRTMIFFESPRRLEATLLAMANIFGTSRHGAVCRELTKVHEEVIRGDLSKLLKWAQSKEVLGEIVLVIAGAPAEANAAADFSALVPQVHELAALGLRLKDAAAYIAQKNGVRKNALFKAALAQE</sequence>
<dbReference type="InterPro" id="IPR014777">
    <property type="entry name" value="4pyrrole_Mease_sub1"/>
</dbReference>
<dbReference type="Pfam" id="PF00590">
    <property type="entry name" value="TP_methylase"/>
    <property type="match status" value="1"/>
</dbReference>